<feature type="domain" description="dTDP-4-dehydro-6-deoxy-alpha-D-glucopyranose 2,3-dehydratase" evidence="1">
    <location>
        <begin position="246"/>
        <end position="449"/>
    </location>
</feature>
<dbReference type="Pfam" id="PF03559">
    <property type="entry name" value="Hexose_dehydrat"/>
    <property type="match status" value="2"/>
</dbReference>
<sequence length="456" mass="50498">MLRPRDENETQARLAVSVAAREGAGLRTEDVTGWLDACAATHRFRVDRIPFAGLGDWSFDADTGNLRHRSGRFFSVEGLRVSVDEVVQTWSQPIIRQPEIGVLGILVKEIDGVLHCLMQAKMEPGNPNLLQLSPTVQATRSNYTGVHGGSQVRYLEYFTEPGRGRVLADVLQSEHGSWFHCKSNRNMVVEATDDVTPADGFCWLTLGQIAELLRRDHVVNMDARTVLACLPLTTQQQEGRALLTDAELLSWITGERSRRALSVERIPLSDVDGWVRGPDSIRHEQGRYFSVVAVSVVAGNREVATWRQPLFEPHGTGVTAFLRREISGVPHVLVNAKVEGGLLDTLELAPTVQCTPENYAHLPAAQRPGFLDLVLTAEPHRRRYEALHSEEGGRFLNATSRYLIIDVTDDDVPHPCPPGFQWVTPAQLGTLVRHGHYVNVQARTLLACLTTGAVEP</sequence>
<accession>A0ABV4J6N5</accession>
<evidence type="ECO:0000313" key="2">
    <source>
        <dbReference type="EMBL" id="MEZ3182554.1"/>
    </source>
</evidence>
<keyword evidence="3" id="KW-1185">Reference proteome</keyword>
<comment type="caution">
    <text evidence="2">The sequence shown here is derived from an EMBL/GenBank/DDBJ whole genome shotgun (WGS) entry which is preliminary data.</text>
</comment>
<name>A0ABV4J6N5_9ACTN</name>
<dbReference type="Gene3D" id="3.90.79.40">
    <property type="entry name" value="EvaA sugar 2,3-dehydratase subunit"/>
    <property type="match status" value="2"/>
</dbReference>
<dbReference type="InterPro" id="IPR005212">
    <property type="entry name" value="EvaA-like"/>
</dbReference>
<gene>
    <name evidence="2" type="ORF">KYY02_29010</name>
</gene>
<protein>
    <submittedName>
        <fullName evidence="2">NDP-hexose 2,3-dehydratase family protein</fullName>
    </submittedName>
</protein>
<dbReference type="InterPro" id="IPR038153">
    <property type="entry name" value="EvaA-like_sf"/>
</dbReference>
<evidence type="ECO:0000313" key="3">
    <source>
        <dbReference type="Proteomes" id="UP001567537"/>
    </source>
</evidence>
<dbReference type="Proteomes" id="UP001567537">
    <property type="component" value="Unassembled WGS sequence"/>
</dbReference>
<reference evidence="2 3" key="1">
    <citation type="journal article" date="2021" name="Res Sq">
        <title>Streptomyces Pimoensis sp. nov., Isolated From the Taklimakan Desert in Xinjiang, China.</title>
        <authorList>
            <person name="Zhang P."/>
            <person name="Luo X."/>
            <person name="Luo X."/>
            <person name="Liu Z."/>
            <person name="Xia Z."/>
            <person name="Wan C."/>
            <person name="zhang L."/>
        </authorList>
    </citation>
    <scope>NUCLEOTIDE SEQUENCE [LARGE SCALE GENOMIC DNA]</scope>
    <source>
        <strain evidence="2 3">TRM75549</strain>
    </source>
</reference>
<proteinExistence type="predicted"/>
<feature type="domain" description="dTDP-4-dehydro-6-deoxy-alpha-D-glucopyranose 2,3-dehydratase" evidence="1">
    <location>
        <begin position="29"/>
        <end position="230"/>
    </location>
</feature>
<evidence type="ECO:0000259" key="1">
    <source>
        <dbReference type="Pfam" id="PF03559"/>
    </source>
</evidence>
<dbReference type="EMBL" id="JAHWZY010000045">
    <property type="protein sequence ID" value="MEZ3182554.1"/>
    <property type="molecule type" value="Genomic_DNA"/>
</dbReference>
<organism evidence="2 3">
    <name type="scientific">Streptomyces pimonensis</name>
    <dbReference type="NCBI Taxonomy" id="2860288"/>
    <lineage>
        <taxon>Bacteria</taxon>
        <taxon>Bacillati</taxon>
        <taxon>Actinomycetota</taxon>
        <taxon>Actinomycetes</taxon>
        <taxon>Kitasatosporales</taxon>
        <taxon>Streptomycetaceae</taxon>
        <taxon>Streptomyces</taxon>
    </lineage>
</organism>